<name>A0A7U7J5E8_9GAMM</name>
<dbReference type="RefSeq" id="WP_034435408.1">
    <property type="nucleotide sequence ID" value="NZ_CBTK010000272.1"/>
</dbReference>
<gene>
    <name evidence="1" type="ORF">BN874_560018</name>
</gene>
<sequence length="69" mass="7945">MRTNIVLDDALINEAIRLANVKTKREAVDLALRRFVAHQKQRQILELADQELIDPAYDYKAVRAGDDPR</sequence>
<reference evidence="1 2" key="1">
    <citation type="journal article" date="2014" name="ISME J.">
        <title>Candidatus Competibacter-lineage genomes retrieved from metagenomes reveal functional metabolic diversity.</title>
        <authorList>
            <person name="McIlroy S.J."/>
            <person name="Albertsen M."/>
            <person name="Andresen E.K."/>
            <person name="Saunders A.M."/>
            <person name="Kristiansen R."/>
            <person name="Stokholm-Bjerregaard M."/>
            <person name="Nielsen K.L."/>
            <person name="Nielsen P.H."/>
        </authorList>
    </citation>
    <scope>NUCLEOTIDE SEQUENCE [LARGE SCALE GENOMIC DNA]</scope>
    <source>
        <strain evidence="1 2">Run_B_J11</strain>
    </source>
</reference>
<keyword evidence="2" id="KW-1185">Reference proteome</keyword>
<organism evidence="1 2">
    <name type="scientific">Candidatus Contendobacter odensis Run_B_J11</name>
    <dbReference type="NCBI Taxonomy" id="1400861"/>
    <lineage>
        <taxon>Bacteria</taxon>
        <taxon>Pseudomonadati</taxon>
        <taxon>Pseudomonadota</taxon>
        <taxon>Gammaproteobacteria</taxon>
        <taxon>Candidatus Competibacteraceae</taxon>
        <taxon>Candidatus Contendibacter</taxon>
    </lineage>
</organism>
<proteinExistence type="predicted"/>
<comment type="caution">
    <text evidence="1">The sequence shown here is derived from an EMBL/GenBank/DDBJ whole genome shotgun (WGS) entry which is preliminary data.</text>
</comment>
<dbReference type="AlphaFoldDB" id="A0A7U7J5E8"/>
<accession>A0A7U7J5E8</accession>
<dbReference type="Pfam" id="PF09957">
    <property type="entry name" value="VapB_antitoxin"/>
    <property type="match status" value="1"/>
</dbReference>
<evidence type="ECO:0008006" key="3">
    <source>
        <dbReference type="Google" id="ProtNLM"/>
    </source>
</evidence>
<dbReference type="InterPro" id="IPR019239">
    <property type="entry name" value="VapB_antitoxin"/>
</dbReference>
<evidence type="ECO:0000313" key="1">
    <source>
        <dbReference type="EMBL" id="CDH46702.1"/>
    </source>
</evidence>
<dbReference type="Proteomes" id="UP000019184">
    <property type="component" value="Unassembled WGS sequence"/>
</dbReference>
<protein>
    <recommendedName>
        <fullName evidence="3">DUF2191 domain-containing protein</fullName>
    </recommendedName>
</protein>
<dbReference type="OrthoDB" id="332069at2"/>
<evidence type="ECO:0000313" key="2">
    <source>
        <dbReference type="Proteomes" id="UP000019184"/>
    </source>
</evidence>
<dbReference type="EMBL" id="CBTK010000272">
    <property type="protein sequence ID" value="CDH46702.1"/>
    <property type="molecule type" value="Genomic_DNA"/>
</dbReference>